<sequence length="131" mass="15244">MLFFSLRQLAGFFPDAHALQTPAAAAENHIQQTKIALFDDTAFTRLAAELLADEAADDNNEILRTTAPKGRKQRYYLNATTQQFSCSPRILYLDERQYNYILEKENKSGVYQWQDSFRPAYYNFLFRLALF</sequence>
<protein>
    <submittedName>
        <fullName evidence="1">Uncharacterized protein</fullName>
    </submittedName>
</protein>
<evidence type="ECO:0000313" key="2">
    <source>
        <dbReference type="Proteomes" id="UP000198984"/>
    </source>
</evidence>
<dbReference type="OrthoDB" id="670075at2"/>
<keyword evidence="2" id="KW-1185">Reference proteome</keyword>
<dbReference type="RefSeq" id="WP_089909273.1">
    <property type="nucleotide sequence ID" value="NZ_FOBB01000002.1"/>
</dbReference>
<dbReference type="STRING" id="573321.SAMN04488505_102291"/>
<evidence type="ECO:0000313" key="1">
    <source>
        <dbReference type="EMBL" id="SEL44728.1"/>
    </source>
</evidence>
<dbReference type="EMBL" id="FOBB01000002">
    <property type="protein sequence ID" value="SEL44728.1"/>
    <property type="molecule type" value="Genomic_DNA"/>
</dbReference>
<organism evidence="1 2">
    <name type="scientific">Chitinophaga rupis</name>
    <dbReference type="NCBI Taxonomy" id="573321"/>
    <lineage>
        <taxon>Bacteria</taxon>
        <taxon>Pseudomonadati</taxon>
        <taxon>Bacteroidota</taxon>
        <taxon>Chitinophagia</taxon>
        <taxon>Chitinophagales</taxon>
        <taxon>Chitinophagaceae</taxon>
        <taxon>Chitinophaga</taxon>
    </lineage>
</organism>
<proteinExistence type="predicted"/>
<accession>A0A1H7QAH6</accession>
<dbReference type="Proteomes" id="UP000198984">
    <property type="component" value="Unassembled WGS sequence"/>
</dbReference>
<name>A0A1H7QAH6_9BACT</name>
<gene>
    <name evidence="1" type="ORF">SAMN04488505_102291</name>
</gene>
<dbReference type="AlphaFoldDB" id="A0A1H7QAH6"/>
<reference evidence="1 2" key="1">
    <citation type="submission" date="2016-10" db="EMBL/GenBank/DDBJ databases">
        <authorList>
            <person name="de Groot N.N."/>
        </authorList>
    </citation>
    <scope>NUCLEOTIDE SEQUENCE [LARGE SCALE GENOMIC DNA]</scope>
    <source>
        <strain evidence="1 2">DSM 21039</strain>
    </source>
</reference>